<dbReference type="AlphaFoldDB" id="A0A3M2LIA8"/>
<proteinExistence type="predicted"/>
<comment type="caution">
    <text evidence="2">The sequence shown here is derived from an EMBL/GenBank/DDBJ whole genome shotgun (WGS) entry which is preliminary data.</text>
</comment>
<sequence length="180" mass="19679">MNATTESLLITVVAVLGTLISALLAQRQAHRSLSEELNRLERRSSTESNRATYTALNTAARRYVAALTDQLHALRGEGGAARTTEDLRRTTEDLRRARATHADCYAEIQLIAPAPVLAAAQEVNHTLNATYGVLMRLTTATAAPDETPASAQARITDLWETTLPTLRTAMRRDLHLDPHA</sequence>
<dbReference type="EMBL" id="RFFJ01000130">
    <property type="protein sequence ID" value="RMI36856.1"/>
    <property type="molecule type" value="Genomic_DNA"/>
</dbReference>
<evidence type="ECO:0000256" key="1">
    <source>
        <dbReference type="SAM" id="Coils"/>
    </source>
</evidence>
<reference evidence="2 3" key="1">
    <citation type="submission" date="2018-10" db="EMBL/GenBank/DDBJ databases">
        <title>Isolation, diversity and antifungal activity of actinobacteria from wheat.</title>
        <authorList>
            <person name="Han C."/>
        </authorList>
    </citation>
    <scope>NUCLEOTIDE SEQUENCE [LARGE SCALE GENOMIC DNA]</scope>
    <source>
        <strain evidence="2 3">NEAU-YY642</strain>
    </source>
</reference>
<evidence type="ECO:0000313" key="3">
    <source>
        <dbReference type="Proteomes" id="UP000278673"/>
    </source>
</evidence>
<gene>
    <name evidence="2" type="ORF">EBN88_20495</name>
</gene>
<evidence type="ECO:0000313" key="2">
    <source>
        <dbReference type="EMBL" id="RMI36856.1"/>
    </source>
</evidence>
<organism evidence="2 3">
    <name type="scientific">Streptomyces triticirhizae</name>
    <dbReference type="NCBI Taxonomy" id="2483353"/>
    <lineage>
        <taxon>Bacteria</taxon>
        <taxon>Bacillati</taxon>
        <taxon>Actinomycetota</taxon>
        <taxon>Actinomycetes</taxon>
        <taxon>Kitasatosporales</taxon>
        <taxon>Streptomycetaceae</taxon>
        <taxon>Streptomyces</taxon>
    </lineage>
</organism>
<accession>A0A3M2LIA8</accession>
<protein>
    <recommendedName>
        <fullName evidence="4">Protein kilB</fullName>
    </recommendedName>
</protein>
<keyword evidence="1" id="KW-0175">Coiled coil</keyword>
<evidence type="ECO:0008006" key="4">
    <source>
        <dbReference type="Google" id="ProtNLM"/>
    </source>
</evidence>
<feature type="coiled-coil region" evidence="1">
    <location>
        <begin position="23"/>
        <end position="50"/>
    </location>
</feature>
<dbReference type="RefSeq" id="WP_122185376.1">
    <property type="nucleotide sequence ID" value="NZ_RFFJ01000130.1"/>
</dbReference>
<keyword evidence="3" id="KW-1185">Reference proteome</keyword>
<name>A0A3M2LIA8_9ACTN</name>
<dbReference type="Proteomes" id="UP000278673">
    <property type="component" value="Unassembled WGS sequence"/>
</dbReference>